<dbReference type="GO" id="GO:0000725">
    <property type="term" value="P:recombinational repair"/>
    <property type="evidence" value="ECO:0007669"/>
    <property type="project" value="TreeGrafter"/>
</dbReference>
<dbReference type="GO" id="GO:0043138">
    <property type="term" value="F:3'-5' DNA helicase activity"/>
    <property type="evidence" value="ECO:0007669"/>
    <property type="project" value="TreeGrafter"/>
</dbReference>
<dbReference type="InterPro" id="IPR011528">
    <property type="entry name" value="NERD"/>
</dbReference>
<dbReference type="InterPro" id="IPR027417">
    <property type="entry name" value="P-loop_NTPase"/>
</dbReference>
<feature type="domain" description="NERD" evidence="5">
    <location>
        <begin position="16"/>
        <end position="109"/>
    </location>
</feature>
<dbReference type="PANTHER" id="PTHR11070:SF45">
    <property type="entry name" value="DNA 3'-5' HELICASE"/>
    <property type="match status" value="1"/>
</dbReference>
<evidence type="ECO:0000313" key="7">
    <source>
        <dbReference type="EMBL" id="THJ32451.1"/>
    </source>
</evidence>
<evidence type="ECO:0000313" key="8">
    <source>
        <dbReference type="Proteomes" id="UP000306236"/>
    </source>
</evidence>
<dbReference type="PANTHER" id="PTHR11070">
    <property type="entry name" value="UVRD / RECB / PCRA DNA HELICASE FAMILY MEMBER"/>
    <property type="match status" value="1"/>
</dbReference>
<dbReference type="InterPro" id="IPR014017">
    <property type="entry name" value="DNA_helicase_UvrD-like_C"/>
</dbReference>
<sequence>MALLFPVFSRCRFDTTGERRFAERLTQKLEDDYLCWHNAPVGSMKVQPDFVVMHPRRGFLILEVKDWKLETILSLDATHATLLVNGHSKVVTSPMAQARFYTLQVANMLGDDPQLLHPKGHPHAGNFLAPHGWGVVLTNITREQFNQTNLGDVLEPARVMCKDEMLESVDAEAFQQRLWNMFHHVFPCHLSLPQIDRVRYHLFPEVRINPQNGQFGLFDANEAPIPSLIKVMDLQQEQLARSLGDGHRVIHGVAGSGKTMILCYRSVYLAQTSAKPVLVLCFNRPLTQRLTQVIAEHGLQEKVQVRSFLSWCRAMLVAYNMDLPPESAEDFYEALVSRAMQAVELGHIPRAQYAAILIDEGQDFKPDWYRLVVQMLDPSNNSLLVLYDDAQSIYGKRLEPALVSESTATNSNKLPLGKRKFSFASVGVQAQGRTTILKINYRNTLEVLTVARSFAAELLTCRDAAEDDVPLVEPQSTGRRGAFPELLKLDTEWGEINALIARIREAHGQGTDLSDIAVLCRDRWQIGKLQSAFLREGIACVSADHKLGLFQAEDAVKLLTLHVSKGLEFQQVFIPFLGTMPRQQAQTEEDARLLYVGMTRAIERLVLLGSKPSAFMTRMESAIAAGKLSLQAPDDVLV</sequence>
<proteinExistence type="predicted"/>
<gene>
    <name evidence="7" type="ORF">E8K88_12200</name>
</gene>
<dbReference type="EMBL" id="SSWX01000015">
    <property type="protein sequence ID" value="THJ32451.1"/>
    <property type="molecule type" value="Genomic_DNA"/>
</dbReference>
<keyword evidence="4" id="KW-0067">ATP-binding</keyword>
<comment type="caution">
    <text evidence="7">The sequence shown here is derived from an EMBL/GenBank/DDBJ whole genome shotgun (WGS) entry which is preliminary data.</text>
</comment>
<evidence type="ECO:0000256" key="1">
    <source>
        <dbReference type="ARBA" id="ARBA00022741"/>
    </source>
</evidence>
<feature type="domain" description="UvrD-like helicase C-terminal" evidence="6">
    <location>
        <begin position="551"/>
        <end position="607"/>
    </location>
</feature>
<dbReference type="GO" id="GO:0005524">
    <property type="term" value="F:ATP binding"/>
    <property type="evidence" value="ECO:0007669"/>
    <property type="project" value="UniProtKB-KW"/>
</dbReference>
<dbReference type="GO" id="GO:0016787">
    <property type="term" value="F:hydrolase activity"/>
    <property type="evidence" value="ECO:0007669"/>
    <property type="project" value="UniProtKB-KW"/>
</dbReference>
<dbReference type="Pfam" id="PF08378">
    <property type="entry name" value="NERD"/>
    <property type="match status" value="1"/>
</dbReference>
<evidence type="ECO:0000256" key="3">
    <source>
        <dbReference type="ARBA" id="ARBA00022806"/>
    </source>
</evidence>
<dbReference type="Pfam" id="PF13361">
    <property type="entry name" value="UvrD_C"/>
    <property type="match status" value="2"/>
</dbReference>
<feature type="domain" description="UvrD-like helicase C-terminal" evidence="6">
    <location>
        <begin position="437"/>
        <end position="550"/>
    </location>
</feature>
<dbReference type="Pfam" id="PF13245">
    <property type="entry name" value="AAA_19"/>
    <property type="match status" value="1"/>
</dbReference>
<dbReference type="OrthoDB" id="393237at2"/>
<evidence type="ECO:0000259" key="6">
    <source>
        <dbReference type="Pfam" id="PF13361"/>
    </source>
</evidence>
<dbReference type="Proteomes" id="UP000306236">
    <property type="component" value="Unassembled WGS sequence"/>
</dbReference>
<dbReference type="RefSeq" id="WP_136406948.1">
    <property type="nucleotide sequence ID" value="NZ_SSWX01000015.1"/>
</dbReference>
<name>A0A4S5BNJ7_9BURK</name>
<protein>
    <submittedName>
        <fullName evidence="7">DNA helicase II</fullName>
    </submittedName>
</protein>
<keyword evidence="8" id="KW-1185">Reference proteome</keyword>
<organism evidence="7 8">
    <name type="scientific">Lampropedia aestuarii</name>
    <dbReference type="NCBI Taxonomy" id="2562762"/>
    <lineage>
        <taxon>Bacteria</taxon>
        <taxon>Pseudomonadati</taxon>
        <taxon>Pseudomonadota</taxon>
        <taxon>Betaproteobacteria</taxon>
        <taxon>Burkholderiales</taxon>
        <taxon>Comamonadaceae</taxon>
        <taxon>Lampropedia</taxon>
    </lineage>
</organism>
<reference evidence="7 8" key="1">
    <citation type="submission" date="2019-04" db="EMBL/GenBank/DDBJ databases">
        <title>Lampropedia sp YIM MLB12 draf genome.</title>
        <authorList>
            <person name="Wang Y.-X."/>
        </authorList>
    </citation>
    <scope>NUCLEOTIDE SEQUENCE [LARGE SCALE GENOMIC DNA]</scope>
    <source>
        <strain evidence="7 8">YIM MLB12</strain>
    </source>
</reference>
<evidence type="ECO:0000259" key="5">
    <source>
        <dbReference type="Pfam" id="PF08378"/>
    </source>
</evidence>
<dbReference type="InterPro" id="IPR000212">
    <property type="entry name" value="DNA_helicase_UvrD/REP"/>
</dbReference>
<dbReference type="SUPFAM" id="SSF52540">
    <property type="entry name" value="P-loop containing nucleoside triphosphate hydrolases"/>
    <property type="match status" value="1"/>
</dbReference>
<dbReference type="Gene3D" id="3.40.50.300">
    <property type="entry name" value="P-loop containing nucleotide triphosphate hydrolases"/>
    <property type="match status" value="2"/>
</dbReference>
<dbReference type="AlphaFoldDB" id="A0A4S5BNJ7"/>
<evidence type="ECO:0000256" key="4">
    <source>
        <dbReference type="ARBA" id="ARBA00022840"/>
    </source>
</evidence>
<accession>A0A4S5BNJ7</accession>
<keyword evidence="1" id="KW-0547">Nucleotide-binding</keyword>
<keyword evidence="2" id="KW-0378">Hydrolase</keyword>
<keyword evidence="3 7" id="KW-0347">Helicase</keyword>
<dbReference type="GO" id="GO:0005829">
    <property type="term" value="C:cytosol"/>
    <property type="evidence" value="ECO:0007669"/>
    <property type="project" value="TreeGrafter"/>
</dbReference>
<dbReference type="GO" id="GO:0003677">
    <property type="term" value="F:DNA binding"/>
    <property type="evidence" value="ECO:0007669"/>
    <property type="project" value="InterPro"/>
</dbReference>
<evidence type="ECO:0000256" key="2">
    <source>
        <dbReference type="ARBA" id="ARBA00022801"/>
    </source>
</evidence>
<dbReference type="CDD" id="cd18807">
    <property type="entry name" value="SF1_C_UvrD"/>
    <property type="match status" value="1"/>
</dbReference>